<evidence type="ECO:0000313" key="5">
    <source>
        <dbReference type="Proteomes" id="UP000308133"/>
    </source>
</evidence>
<keyword evidence="2 3" id="KW-0342">GTP-binding</keyword>
<accession>A0A4V6DU01</accession>
<dbReference type="GO" id="GO:0003924">
    <property type="term" value="F:GTPase activity"/>
    <property type="evidence" value="ECO:0007669"/>
    <property type="project" value="InterPro"/>
</dbReference>
<comment type="caution">
    <text evidence="4">The sequence shown here is derived from an EMBL/GenBank/DDBJ whole genome shotgun (WGS) entry which is preliminary data.</text>
</comment>
<dbReference type="InterPro" id="IPR027417">
    <property type="entry name" value="P-loop_NTPase"/>
</dbReference>
<dbReference type="Gene3D" id="3.40.50.300">
    <property type="entry name" value="P-loop containing nucleotide triphosphate hydrolases"/>
    <property type="match status" value="1"/>
</dbReference>
<evidence type="ECO:0000256" key="2">
    <source>
        <dbReference type="ARBA" id="ARBA00023134"/>
    </source>
</evidence>
<feature type="binding site" evidence="3">
    <location>
        <begin position="116"/>
        <end position="119"/>
    </location>
    <ligand>
        <name>GTP</name>
        <dbReference type="ChEBI" id="CHEBI:37565"/>
    </ligand>
</feature>
<dbReference type="GO" id="GO:0005525">
    <property type="term" value="F:GTP binding"/>
    <property type="evidence" value="ECO:0007669"/>
    <property type="project" value="UniProtKB-KW"/>
</dbReference>
<keyword evidence="1 3" id="KW-0547">Nucleotide-binding</keyword>
<evidence type="ECO:0000313" key="4">
    <source>
        <dbReference type="EMBL" id="TKX21472.1"/>
    </source>
</evidence>
<dbReference type="EMBL" id="PTQR01000081">
    <property type="protein sequence ID" value="TKX21472.1"/>
    <property type="molecule type" value="Genomic_DNA"/>
</dbReference>
<gene>
    <name evidence="4" type="ORF">C1H76_6546</name>
</gene>
<protein>
    <submittedName>
        <fullName evidence="4">ADP-ribosylation factor-like protein 6</fullName>
    </submittedName>
</protein>
<dbReference type="Pfam" id="PF00025">
    <property type="entry name" value="Arf"/>
    <property type="match status" value="1"/>
</dbReference>
<dbReference type="Proteomes" id="UP000308133">
    <property type="component" value="Unassembled WGS sequence"/>
</dbReference>
<dbReference type="SUPFAM" id="SSF52540">
    <property type="entry name" value="P-loop containing nucleoside triphosphate hydrolases"/>
    <property type="match status" value="1"/>
</dbReference>
<reference evidence="4 5" key="1">
    <citation type="submission" date="2018-02" db="EMBL/GenBank/DDBJ databases">
        <title>Draft genome sequences of Elsinoe sp., causing black scab on jojoba.</title>
        <authorList>
            <person name="Stodart B."/>
            <person name="Jeffress S."/>
            <person name="Ash G."/>
            <person name="Arun Chinnappa K."/>
        </authorList>
    </citation>
    <scope>NUCLEOTIDE SEQUENCE [LARGE SCALE GENOMIC DNA]</scope>
    <source>
        <strain evidence="4 5">Hillstone_2</strain>
    </source>
</reference>
<proteinExistence type="predicted"/>
<dbReference type="AlphaFoldDB" id="A0A4V6DU01"/>
<sequence length="198" mass="22451">MMGLMSAGKWNLMHHIALGDPSKPELETKDVMRDEWQNKVQLQQMAMTSMNIGDIMSVKYNRRLKALVKEHSDGIILVIDATRTDSQDMEEILSELKQYVLDANETKDSVLLVLVNRSDKEVRDFSLLDLGDELSIGQGAISIHQIEQNVTETLVRHNRGSQCFTVRPVSSETGVGIWHALDWFVDELNNRGKEISDL</sequence>
<evidence type="ECO:0000256" key="1">
    <source>
        <dbReference type="ARBA" id="ARBA00022741"/>
    </source>
</evidence>
<organism evidence="4 5">
    <name type="scientific">Elsinoe australis</name>
    <dbReference type="NCBI Taxonomy" id="40998"/>
    <lineage>
        <taxon>Eukaryota</taxon>
        <taxon>Fungi</taxon>
        <taxon>Dikarya</taxon>
        <taxon>Ascomycota</taxon>
        <taxon>Pezizomycotina</taxon>
        <taxon>Dothideomycetes</taxon>
        <taxon>Dothideomycetidae</taxon>
        <taxon>Myriangiales</taxon>
        <taxon>Elsinoaceae</taxon>
        <taxon>Elsinoe</taxon>
    </lineage>
</organism>
<dbReference type="InterPro" id="IPR006689">
    <property type="entry name" value="Small_GTPase_ARF/SAR"/>
</dbReference>
<evidence type="ECO:0000256" key="3">
    <source>
        <dbReference type="PIRSR" id="PIRSR606689-1"/>
    </source>
</evidence>
<name>A0A4V6DU01_9PEZI</name>